<evidence type="ECO:0000256" key="8">
    <source>
        <dbReference type="ARBA" id="ARBA00023273"/>
    </source>
</evidence>
<dbReference type="PANTHER" id="PTHR21532">
    <property type="entry name" value="PHOSPHODIESTERASE HL"/>
    <property type="match status" value="1"/>
</dbReference>
<feature type="compositionally biased region" description="Basic and acidic residues" evidence="10">
    <location>
        <begin position="309"/>
        <end position="326"/>
    </location>
</feature>
<evidence type="ECO:0000256" key="6">
    <source>
        <dbReference type="ARBA" id="ARBA00023054"/>
    </source>
</evidence>
<keyword evidence="5" id="KW-0963">Cytoplasm</keyword>
<evidence type="ECO:0000313" key="12">
    <source>
        <dbReference type="Ensembl" id="ENSCMMP00000005494.1"/>
    </source>
</evidence>
<reference evidence="12" key="3">
    <citation type="submission" date="2025-09" db="UniProtKB">
        <authorList>
            <consortium name="Ensembl"/>
        </authorList>
    </citation>
    <scope>IDENTIFICATION</scope>
</reference>
<evidence type="ECO:0000256" key="7">
    <source>
        <dbReference type="ARBA" id="ARBA00023069"/>
    </source>
</evidence>
<evidence type="ECO:0000256" key="5">
    <source>
        <dbReference type="ARBA" id="ARBA00022490"/>
    </source>
</evidence>
<evidence type="ECO:0000256" key="10">
    <source>
        <dbReference type="SAM" id="MobiDB-lite"/>
    </source>
</evidence>
<comment type="subcellular location">
    <subcellularLocation>
        <location evidence="1">Cell projection</location>
        <location evidence="1">Cilium</location>
    </subcellularLocation>
    <subcellularLocation>
        <location evidence="2">Cytoplasm</location>
    </subcellularLocation>
</comment>
<name>A0A8C3BGP7_CAIMO</name>
<dbReference type="PANTHER" id="PTHR21532:SF0">
    <property type="entry name" value="CILIA- AND FLAGELLA-ASSOCIATED PROTEIN 36"/>
    <property type="match status" value="1"/>
</dbReference>
<keyword evidence="7" id="KW-0969">Cilium</keyword>
<dbReference type="Gene3D" id="1.20.1520.10">
    <property type="entry name" value="ADP-ribosylation factor-like 2-binding protein, domain"/>
    <property type="match status" value="1"/>
</dbReference>
<feature type="region of interest" description="Disordered" evidence="10">
    <location>
        <begin position="309"/>
        <end position="473"/>
    </location>
</feature>
<keyword evidence="13" id="KW-1185">Reference proteome</keyword>
<dbReference type="InterPro" id="IPR038888">
    <property type="entry name" value="CFAP36"/>
</dbReference>
<dbReference type="InterPro" id="IPR042541">
    <property type="entry name" value="BART_sf"/>
</dbReference>
<accession>A0A8C3BGP7</accession>
<comment type="similarity">
    <text evidence="3">Belongs to the CFAP36 family.</text>
</comment>
<feature type="compositionally biased region" description="Basic and acidic residues" evidence="10">
    <location>
        <begin position="456"/>
        <end position="473"/>
    </location>
</feature>
<dbReference type="Proteomes" id="UP000694556">
    <property type="component" value="Chromosome 3"/>
</dbReference>
<keyword evidence="6" id="KW-0175">Coiled coil</keyword>
<organism evidence="12 13">
    <name type="scientific">Cairina moschata</name>
    <name type="common">Muscovy duck</name>
    <dbReference type="NCBI Taxonomy" id="8855"/>
    <lineage>
        <taxon>Eukaryota</taxon>
        <taxon>Metazoa</taxon>
        <taxon>Chordata</taxon>
        <taxon>Craniata</taxon>
        <taxon>Vertebrata</taxon>
        <taxon>Euteleostomi</taxon>
        <taxon>Archelosauria</taxon>
        <taxon>Archosauria</taxon>
        <taxon>Dinosauria</taxon>
        <taxon>Saurischia</taxon>
        <taxon>Theropoda</taxon>
        <taxon>Coelurosauria</taxon>
        <taxon>Aves</taxon>
        <taxon>Neognathae</taxon>
        <taxon>Galloanserae</taxon>
        <taxon>Anseriformes</taxon>
        <taxon>Anatidae</taxon>
        <taxon>Anatinae</taxon>
        <taxon>Cairina</taxon>
    </lineage>
</organism>
<feature type="domain" description="BART" evidence="11">
    <location>
        <begin position="152"/>
        <end position="263"/>
    </location>
</feature>
<sequence>MLISDTQEQLPNIRRGINFGIKKTCQPFSHGSGEDNDRTYIHSSIKRTVPSSTSAKAEYPCRRVVMQTVNHFLIPAPWGVYPGPRLGSSPLRARRSRDTAAPEWPQGGPGPRGPPQPPQAAARSPGSSQRREGAGGRAGPAMAAEEEEGEVDWVVDTIAGFLRGPAWAVPVLEFMEQKCEVFDDEEESKLSYTEIYQEYQALVEKLLEGYLKEVGITEEKFQEAFSSPLAKTHTSQAILQTVLAAEDFRLFKKMMVQKNIEMQLQAIRIMKERNGVLPDCLTEGSDVFSEIEQEEMKILREVLRKSKEEYDMEQERKRTEEAHTLKSPDVTSFPGDSRETVRVKESTERADVSEETPKISLEESCRSAREDLKPVRPLQKGTESLPQPTKGKEDIKKRTSEKRSENAAQKARIEGPNLSEEQQLKQREDYLKKKRDMLMATKKESRNNVIPPTNTDQKEKESSPKEEISEEKQKLLQKRKVLAEKLKEEVINKR</sequence>
<evidence type="ECO:0000256" key="3">
    <source>
        <dbReference type="ARBA" id="ARBA00007460"/>
    </source>
</evidence>
<dbReference type="GO" id="GO:0097546">
    <property type="term" value="C:ciliary base"/>
    <property type="evidence" value="ECO:0007669"/>
    <property type="project" value="TreeGrafter"/>
</dbReference>
<dbReference type="GO" id="GO:0005930">
    <property type="term" value="C:axoneme"/>
    <property type="evidence" value="ECO:0007669"/>
    <property type="project" value="TreeGrafter"/>
</dbReference>
<proteinExistence type="inferred from homology"/>
<feature type="compositionally biased region" description="Basic and acidic residues" evidence="10">
    <location>
        <begin position="422"/>
        <end position="431"/>
    </location>
</feature>
<evidence type="ECO:0000313" key="13">
    <source>
        <dbReference type="Proteomes" id="UP000694556"/>
    </source>
</evidence>
<evidence type="ECO:0000256" key="4">
    <source>
        <dbReference type="ARBA" id="ARBA00021815"/>
    </source>
</evidence>
<reference evidence="12" key="2">
    <citation type="submission" date="2025-08" db="UniProtKB">
        <authorList>
            <consortium name="Ensembl"/>
        </authorList>
    </citation>
    <scope>IDENTIFICATION</scope>
</reference>
<evidence type="ECO:0000256" key="9">
    <source>
        <dbReference type="ARBA" id="ARBA00031593"/>
    </source>
</evidence>
<keyword evidence="8" id="KW-0966">Cell projection</keyword>
<feature type="compositionally biased region" description="Basic and acidic residues" evidence="10">
    <location>
        <begin position="390"/>
        <end position="405"/>
    </location>
</feature>
<dbReference type="AlphaFoldDB" id="A0A8C3BGP7"/>
<feature type="compositionally biased region" description="Low complexity" evidence="10">
    <location>
        <begin position="119"/>
        <end position="128"/>
    </location>
</feature>
<protein>
    <recommendedName>
        <fullName evidence="4">Cilia- and flagella-associated protein 36</fullName>
    </recommendedName>
    <alternativeName>
        <fullName evidence="9">Coiled-coil domain-containing protein 104</fullName>
    </alternativeName>
</protein>
<feature type="region of interest" description="Disordered" evidence="10">
    <location>
        <begin position="89"/>
        <end position="148"/>
    </location>
</feature>
<evidence type="ECO:0000256" key="1">
    <source>
        <dbReference type="ARBA" id="ARBA00004138"/>
    </source>
</evidence>
<evidence type="ECO:0000256" key="2">
    <source>
        <dbReference type="ARBA" id="ARBA00004496"/>
    </source>
</evidence>
<evidence type="ECO:0000259" key="11">
    <source>
        <dbReference type="Pfam" id="PF11527"/>
    </source>
</evidence>
<dbReference type="Ensembl" id="ENSCMMT00000006088.1">
    <property type="protein sequence ID" value="ENSCMMP00000005494.1"/>
    <property type="gene ID" value="ENSCMMG00000003469.1"/>
</dbReference>
<reference evidence="12" key="1">
    <citation type="submission" date="2018-09" db="EMBL/GenBank/DDBJ databases">
        <title>Common duck and Muscovy duck high density SNP chip.</title>
        <authorList>
            <person name="Vignal A."/>
            <person name="Thebault N."/>
            <person name="Warren W.C."/>
        </authorList>
    </citation>
    <scope>NUCLEOTIDE SEQUENCE [LARGE SCALE GENOMIC DNA]</scope>
</reference>
<feature type="compositionally biased region" description="Basic and acidic residues" evidence="10">
    <location>
        <begin position="336"/>
        <end position="374"/>
    </location>
</feature>
<dbReference type="Pfam" id="PF11527">
    <property type="entry name" value="ARL2_Bind_BART"/>
    <property type="match status" value="1"/>
</dbReference>
<dbReference type="InterPro" id="IPR023379">
    <property type="entry name" value="BART_dom"/>
</dbReference>